<sequence>MSIKEFTLEINLFNDPDFVTFVDVCVFYAIKSNVKDLKLNFFSLDRSYNWHDLFGIVLSAKTLHVLKLRGCKLELPRNTVKLLSLKKLNLSHVYIDDHIIENLVVDCPLIEYLKFDSCVGFKRLKLSNLSRLSEMKIKNNHRLEQVDIKALNVLSLTVFECDKWWLHVPLQINIAFCKNLNRLSLSHVSITDEWFGGQISQLPMLNYLFIFDCNELKSIEISSKSKVIVALQLLEACCTQD</sequence>
<evidence type="ECO:0000259" key="1">
    <source>
        <dbReference type="Pfam" id="PF23622"/>
    </source>
</evidence>
<dbReference type="Pfam" id="PF23622">
    <property type="entry name" value="LRR_At1g61320_AtMIF1"/>
    <property type="match status" value="1"/>
</dbReference>
<dbReference type="EMBL" id="JANJYJ010000004">
    <property type="protein sequence ID" value="KAK3220502.1"/>
    <property type="molecule type" value="Genomic_DNA"/>
</dbReference>
<accession>A0AAE0AMA4</accession>
<gene>
    <name evidence="2" type="ORF">Dsin_014472</name>
</gene>
<dbReference type="InterPro" id="IPR055357">
    <property type="entry name" value="LRR_At1g61320_AtMIF1"/>
</dbReference>
<dbReference type="Gene3D" id="3.80.10.10">
    <property type="entry name" value="Ribonuclease Inhibitor"/>
    <property type="match status" value="1"/>
</dbReference>
<dbReference type="AlphaFoldDB" id="A0AAE0AMA4"/>
<protein>
    <recommendedName>
        <fullName evidence="1">At1g61320/AtMIF1 LRR domain-containing protein</fullName>
    </recommendedName>
</protein>
<evidence type="ECO:0000313" key="3">
    <source>
        <dbReference type="Proteomes" id="UP001281410"/>
    </source>
</evidence>
<dbReference type="PANTHER" id="PTHR34145">
    <property type="entry name" value="OS02G0105600 PROTEIN"/>
    <property type="match status" value="1"/>
</dbReference>
<comment type="caution">
    <text evidence="2">The sequence shown here is derived from an EMBL/GenBank/DDBJ whole genome shotgun (WGS) entry which is preliminary data.</text>
</comment>
<dbReference type="PANTHER" id="PTHR34145:SF28">
    <property type="entry name" value="F-BOX DOMAIN-CONTAINING PROTEIN"/>
    <property type="match status" value="1"/>
</dbReference>
<proteinExistence type="predicted"/>
<organism evidence="2 3">
    <name type="scientific">Dipteronia sinensis</name>
    <dbReference type="NCBI Taxonomy" id="43782"/>
    <lineage>
        <taxon>Eukaryota</taxon>
        <taxon>Viridiplantae</taxon>
        <taxon>Streptophyta</taxon>
        <taxon>Embryophyta</taxon>
        <taxon>Tracheophyta</taxon>
        <taxon>Spermatophyta</taxon>
        <taxon>Magnoliopsida</taxon>
        <taxon>eudicotyledons</taxon>
        <taxon>Gunneridae</taxon>
        <taxon>Pentapetalae</taxon>
        <taxon>rosids</taxon>
        <taxon>malvids</taxon>
        <taxon>Sapindales</taxon>
        <taxon>Sapindaceae</taxon>
        <taxon>Hippocastanoideae</taxon>
        <taxon>Acereae</taxon>
        <taxon>Dipteronia</taxon>
    </lineage>
</organism>
<name>A0AAE0AMA4_9ROSI</name>
<evidence type="ECO:0000313" key="2">
    <source>
        <dbReference type="EMBL" id="KAK3220502.1"/>
    </source>
</evidence>
<dbReference type="InterPro" id="IPR032675">
    <property type="entry name" value="LRR_dom_sf"/>
</dbReference>
<dbReference type="InterPro" id="IPR053772">
    <property type="entry name" value="At1g61320/At1g61330-like"/>
</dbReference>
<dbReference type="Proteomes" id="UP001281410">
    <property type="component" value="Unassembled WGS sequence"/>
</dbReference>
<feature type="domain" description="At1g61320/AtMIF1 LRR" evidence="1">
    <location>
        <begin position="2"/>
        <end position="160"/>
    </location>
</feature>
<keyword evidence="3" id="KW-1185">Reference proteome</keyword>
<reference evidence="2" key="1">
    <citation type="journal article" date="2023" name="Plant J.">
        <title>Genome sequences and population genomics provide insights into the demographic history, inbreeding, and mutation load of two 'living fossil' tree species of Dipteronia.</title>
        <authorList>
            <person name="Feng Y."/>
            <person name="Comes H.P."/>
            <person name="Chen J."/>
            <person name="Zhu S."/>
            <person name="Lu R."/>
            <person name="Zhang X."/>
            <person name="Li P."/>
            <person name="Qiu J."/>
            <person name="Olsen K.M."/>
            <person name="Qiu Y."/>
        </authorList>
    </citation>
    <scope>NUCLEOTIDE SEQUENCE</scope>
    <source>
        <strain evidence="2">NBL</strain>
    </source>
</reference>
<dbReference type="SUPFAM" id="SSF52047">
    <property type="entry name" value="RNI-like"/>
    <property type="match status" value="1"/>
</dbReference>